<sequence length="295" mass="32636">MLWLIVFLLGGAIAAYLTTGLIGLGAYGSSVLLLTGLTIRTGFRIIPGNPPHKAIVTFLGRKKRDVRPEGPTIILPLVEDLILIDMTLRTQRVVITGARASDNAPMNITIGLFWNPDGDRLPEHVNAGGEEGVRRALDQITSDIGRQFVSRRKWEAVKRSHTRLQKELLMAITGQEFADGKDQTPQDLHSLGIKVSLLNVIDVELDPSSAIAKEADRQAREEVQRHGGVYEAETYAMVAQTLVDRAKERGIELQVSEDLIRFLMKNEAIREGHGQYHEFGIAGLDKLIQAFVSRS</sequence>
<dbReference type="InterPro" id="IPR001107">
    <property type="entry name" value="Band_7"/>
</dbReference>
<evidence type="ECO:0000313" key="3">
    <source>
        <dbReference type="Proteomes" id="UP000177865"/>
    </source>
</evidence>
<accession>A0A1G2PY73</accession>
<dbReference type="Pfam" id="PF01145">
    <property type="entry name" value="Band_7"/>
    <property type="match status" value="1"/>
</dbReference>
<dbReference type="Proteomes" id="UP000177865">
    <property type="component" value="Unassembled WGS sequence"/>
</dbReference>
<dbReference type="EMBL" id="MHSZ01000018">
    <property type="protein sequence ID" value="OHA53265.1"/>
    <property type="molecule type" value="Genomic_DNA"/>
</dbReference>
<evidence type="ECO:0000259" key="1">
    <source>
        <dbReference type="Pfam" id="PF01145"/>
    </source>
</evidence>
<reference evidence="2 3" key="1">
    <citation type="journal article" date="2016" name="Nat. Commun.">
        <title>Thousands of microbial genomes shed light on interconnected biogeochemical processes in an aquifer system.</title>
        <authorList>
            <person name="Anantharaman K."/>
            <person name="Brown C.T."/>
            <person name="Hug L.A."/>
            <person name="Sharon I."/>
            <person name="Castelle C.J."/>
            <person name="Probst A.J."/>
            <person name="Thomas B.C."/>
            <person name="Singh A."/>
            <person name="Wilkins M.J."/>
            <person name="Karaoz U."/>
            <person name="Brodie E.L."/>
            <person name="Williams K.H."/>
            <person name="Hubbard S.S."/>
            <person name="Banfield J.F."/>
        </authorList>
    </citation>
    <scope>NUCLEOTIDE SEQUENCE [LARGE SCALE GENOMIC DNA]</scope>
</reference>
<dbReference type="AlphaFoldDB" id="A0A1G2PY73"/>
<dbReference type="InterPro" id="IPR036013">
    <property type="entry name" value="Band_7/SPFH_dom_sf"/>
</dbReference>
<protein>
    <recommendedName>
        <fullName evidence="1">Band 7 domain-containing protein</fullName>
    </recommendedName>
</protein>
<comment type="caution">
    <text evidence="2">The sequence shown here is derived from an EMBL/GenBank/DDBJ whole genome shotgun (WGS) entry which is preliminary data.</text>
</comment>
<feature type="domain" description="Band 7" evidence="1">
    <location>
        <begin position="50"/>
        <end position="234"/>
    </location>
</feature>
<proteinExistence type="predicted"/>
<gene>
    <name evidence="2" type="ORF">A2991_01665</name>
</gene>
<name>A0A1G2PY73_9BACT</name>
<evidence type="ECO:0000313" key="2">
    <source>
        <dbReference type="EMBL" id="OHA53265.1"/>
    </source>
</evidence>
<dbReference type="SUPFAM" id="SSF117892">
    <property type="entry name" value="Band 7/SPFH domain"/>
    <property type="match status" value="1"/>
</dbReference>
<organism evidence="2 3">
    <name type="scientific">Candidatus Terrybacteria bacterium RIFCSPLOWO2_01_FULL_58_14</name>
    <dbReference type="NCBI Taxonomy" id="1802369"/>
    <lineage>
        <taxon>Bacteria</taxon>
        <taxon>Candidatus Terryibacteriota</taxon>
    </lineage>
</organism>